<dbReference type="Gene3D" id="3.40.50.300">
    <property type="entry name" value="P-loop containing nucleotide triphosphate hydrolases"/>
    <property type="match status" value="1"/>
</dbReference>
<evidence type="ECO:0000313" key="1">
    <source>
        <dbReference type="EMBL" id="SSX26768.1"/>
    </source>
</evidence>
<organism evidence="1">
    <name type="scientific">Culicoides sonorensis</name>
    <name type="common">Biting midge</name>
    <dbReference type="NCBI Taxonomy" id="179676"/>
    <lineage>
        <taxon>Eukaryota</taxon>
        <taxon>Metazoa</taxon>
        <taxon>Ecdysozoa</taxon>
        <taxon>Arthropoda</taxon>
        <taxon>Hexapoda</taxon>
        <taxon>Insecta</taxon>
        <taxon>Pterygota</taxon>
        <taxon>Neoptera</taxon>
        <taxon>Endopterygota</taxon>
        <taxon>Diptera</taxon>
        <taxon>Nematocera</taxon>
        <taxon>Chironomoidea</taxon>
        <taxon>Ceratopogonidae</taxon>
        <taxon>Ceratopogoninae</taxon>
        <taxon>Culicoides</taxon>
        <taxon>Monoculicoides</taxon>
    </lineage>
</organism>
<accession>A0A336ML78</accession>
<sequence>MNCFGDSDLIYILQSSSTQEKFDIYINPMLSSEEQGIIFTPHVATIYHEVKNLNYDDINAVAYTSNVAYHARDSIRESFEDGDIQFLYATPRMYFANEYFRDFVNEQVIEGNLNAIVLDDAKYLFEYGYETDKYENYQSIVDLKDLAPYQRWIVVADQDCENETEDIANILHLENTQVIQIRYYPYFFHKSLYFL</sequence>
<proteinExistence type="predicted"/>
<dbReference type="AlphaFoldDB" id="A0A336ML78"/>
<dbReference type="EMBL" id="UFQT01000728">
    <property type="protein sequence ID" value="SSX26768.1"/>
    <property type="molecule type" value="Genomic_DNA"/>
</dbReference>
<name>A0A336ML78_CULSO</name>
<dbReference type="InterPro" id="IPR027417">
    <property type="entry name" value="P-loop_NTPase"/>
</dbReference>
<dbReference type="SUPFAM" id="SSF52540">
    <property type="entry name" value="P-loop containing nucleoside triphosphate hydrolases"/>
    <property type="match status" value="1"/>
</dbReference>
<reference evidence="1" key="1">
    <citation type="submission" date="2018-07" db="EMBL/GenBank/DDBJ databases">
        <authorList>
            <person name="Quirk P.G."/>
            <person name="Krulwich T.A."/>
        </authorList>
    </citation>
    <scope>NUCLEOTIDE SEQUENCE</scope>
</reference>
<gene>
    <name evidence="1" type="primary">CSON013852</name>
</gene>
<protein>
    <submittedName>
        <fullName evidence="1">CSON013852 protein</fullName>
    </submittedName>
</protein>
<dbReference type="VEuPathDB" id="VectorBase:CSON013852"/>